<feature type="transmembrane region" description="Helical" evidence="1">
    <location>
        <begin position="312"/>
        <end position="330"/>
    </location>
</feature>
<keyword evidence="3" id="KW-1185">Reference proteome</keyword>
<keyword evidence="1" id="KW-0812">Transmembrane</keyword>
<protein>
    <submittedName>
        <fullName evidence="2">Uncharacterized protein</fullName>
    </submittedName>
</protein>
<accession>A0A8S3Z835</accession>
<gene>
    <name evidence="2" type="ORF">CUNI_LOCUS8860</name>
</gene>
<dbReference type="OrthoDB" id="6161847at2759"/>
<dbReference type="PANTHER" id="PTHR10877:SF194">
    <property type="entry name" value="LOCATION OF VULVA DEFECTIVE 1"/>
    <property type="match status" value="1"/>
</dbReference>
<feature type="non-terminal residue" evidence="2">
    <location>
        <position position="1"/>
    </location>
</feature>
<feature type="non-terminal residue" evidence="2">
    <location>
        <position position="358"/>
    </location>
</feature>
<dbReference type="GO" id="GO:0050982">
    <property type="term" value="P:detection of mechanical stimulus"/>
    <property type="evidence" value="ECO:0007669"/>
    <property type="project" value="TreeGrafter"/>
</dbReference>
<dbReference type="GO" id="GO:0016020">
    <property type="term" value="C:membrane"/>
    <property type="evidence" value="ECO:0007669"/>
    <property type="project" value="TreeGrafter"/>
</dbReference>
<comment type="caution">
    <text evidence="2">The sequence shown here is derived from an EMBL/GenBank/DDBJ whole genome shotgun (WGS) entry which is preliminary data.</text>
</comment>
<keyword evidence="1" id="KW-1133">Transmembrane helix</keyword>
<dbReference type="AlphaFoldDB" id="A0A8S3Z835"/>
<dbReference type="Proteomes" id="UP000678393">
    <property type="component" value="Unassembled WGS sequence"/>
</dbReference>
<dbReference type="InterPro" id="IPR051223">
    <property type="entry name" value="Polycystin"/>
</dbReference>
<evidence type="ECO:0000313" key="3">
    <source>
        <dbReference type="Proteomes" id="UP000678393"/>
    </source>
</evidence>
<dbReference type="EMBL" id="CAJHNH020001496">
    <property type="protein sequence ID" value="CAG5123302.1"/>
    <property type="molecule type" value="Genomic_DNA"/>
</dbReference>
<keyword evidence="1" id="KW-0472">Membrane</keyword>
<feature type="transmembrane region" description="Helical" evidence="1">
    <location>
        <begin position="213"/>
        <end position="242"/>
    </location>
</feature>
<feature type="transmembrane region" description="Helical" evidence="1">
    <location>
        <begin position="176"/>
        <end position="201"/>
    </location>
</feature>
<evidence type="ECO:0000256" key="1">
    <source>
        <dbReference type="SAM" id="Phobius"/>
    </source>
</evidence>
<reference evidence="2" key="1">
    <citation type="submission" date="2021-04" db="EMBL/GenBank/DDBJ databases">
        <authorList>
            <consortium name="Molecular Ecology Group"/>
        </authorList>
    </citation>
    <scope>NUCLEOTIDE SEQUENCE</scope>
</reference>
<name>A0A8S3Z835_9EUPU</name>
<proteinExistence type="predicted"/>
<evidence type="ECO:0000313" key="2">
    <source>
        <dbReference type="EMBL" id="CAG5123302.1"/>
    </source>
</evidence>
<sequence>VAAPPKDIKEPEEKIRKVSEFRQRFLSMQLAQDTEPDGVELEVEISCEQANNTDKLKQVQVCGSPVDLNAKETVNVEGTNVDPQQATESQHLTIDLKDGNSLKAFVSSSKTALLNAVASTYAFARCDDVDKPHALAKAYAVTKHETEPKSDALMRNDSQVAFDKHFASTVYTLPWWFIYVTWTVLAFYNLFLAYYVILYGLSLGYERSVDWALAFFTGFFSSVFFIEPANVIFMVFILVLVFHQAHTIKDHAPVKRLYEGIKLVQEKSKFNREFRSLLPEVRCRPPLRTAEAALVIERHAIEKAAREILRDLLFYTLFMLSVILVAYGHIDVQSQFLQTQYVKHKFLKTPFLKTDLSK</sequence>
<dbReference type="GO" id="GO:0005262">
    <property type="term" value="F:calcium channel activity"/>
    <property type="evidence" value="ECO:0007669"/>
    <property type="project" value="TreeGrafter"/>
</dbReference>
<organism evidence="2 3">
    <name type="scientific">Candidula unifasciata</name>
    <dbReference type="NCBI Taxonomy" id="100452"/>
    <lineage>
        <taxon>Eukaryota</taxon>
        <taxon>Metazoa</taxon>
        <taxon>Spiralia</taxon>
        <taxon>Lophotrochozoa</taxon>
        <taxon>Mollusca</taxon>
        <taxon>Gastropoda</taxon>
        <taxon>Heterobranchia</taxon>
        <taxon>Euthyneura</taxon>
        <taxon>Panpulmonata</taxon>
        <taxon>Eupulmonata</taxon>
        <taxon>Stylommatophora</taxon>
        <taxon>Helicina</taxon>
        <taxon>Helicoidea</taxon>
        <taxon>Geomitridae</taxon>
        <taxon>Candidula</taxon>
    </lineage>
</organism>
<dbReference type="PANTHER" id="PTHR10877">
    <property type="entry name" value="POLYCYSTIN FAMILY MEMBER"/>
    <property type="match status" value="1"/>
</dbReference>